<accession>A0ABM3QYW1</accession>
<dbReference type="PANTHER" id="PTHR31672">
    <property type="entry name" value="BNACNNG10540D PROTEIN"/>
    <property type="match status" value="1"/>
</dbReference>
<dbReference type="Proteomes" id="UP000813463">
    <property type="component" value="Chromosome 6"/>
</dbReference>
<evidence type="ECO:0000313" key="3">
    <source>
        <dbReference type="RefSeq" id="XP_056688523.1"/>
    </source>
</evidence>
<dbReference type="InterPro" id="IPR036047">
    <property type="entry name" value="F-box-like_dom_sf"/>
</dbReference>
<dbReference type="PROSITE" id="PS50181">
    <property type="entry name" value="FBOX"/>
    <property type="match status" value="1"/>
</dbReference>
<dbReference type="RefSeq" id="XP_056688523.1">
    <property type="nucleotide sequence ID" value="XM_056832545.1"/>
</dbReference>
<gene>
    <name evidence="3" type="primary">LOC130463415</name>
</gene>
<dbReference type="SUPFAM" id="SSF81383">
    <property type="entry name" value="F-box domain"/>
    <property type="match status" value="1"/>
</dbReference>
<dbReference type="InterPro" id="IPR013187">
    <property type="entry name" value="F-box-assoc_dom_typ3"/>
</dbReference>
<dbReference type="Pfam" id="PF00646">
    <property type="entry name" value="F-box"/>
    <property type="match status" value="1"/>
</dbReference>
<feature type="domain" description="F-box" evidence="1">
    <location>
        <begin position="19"/>
        <end position="66"/>
    </location>
</feature>
<dbReference type="InterPro" id="IPR017451">
    <property type="entry name" value="F-box-assoc_interact_dom"/>
</dbReference>
<dbReference type="PANTHER" id="PTHR31672:SF13">
    <property type="entry name" value="F-BOX PROTEIN CPR30-LIKE"/>
    <property type="match status" value="1"/>
</dbReference>
<dbReference type="GeneID" id="130463415"/>
<dbReference type="CDD" id="cd22157">
    <property type="entry name" value="F-box_AtFBW1-like"/>
    <property type="match status" value="1"/>
</dbReference>
<reference evidence="3" key="2">
    <citation type="submission" date="2025-08" db="UniProtKB">
        <authorList>
            <consortium name="RefSeq"/>
        </authorList>
    </citation>
    <scope>IDENTIFICATION</scope>
    <source>
        <tissue evidence="3">Leaf</tissue>
    </source>
</reference>
<evidence type="ECO:0000259" key="1">
    <source>
        <dbReference type="PROSITE" id="PS50181"/>
    </source>
</evidence>
<dbReference type="Pfam" id="PF08268">
    <property type="entry name" value="FBA_3"/>
    <property type="match status" value="1"/>
</dbReference>
<proteinExistence type="predicted"/>
<dbReference type="Gene3D" id="1.20.1280.50">
    <property type="match status" value="1"/>
</dbReference>
<keyword evidence="2" id="KW-1185">Reference proteome</keyword>
<protein>
    <submittedName>
        <fullName evidence="3">F-box protein At3g16210</fullName>
    </submittedName>
</protein>
<dbReference type="NCBIfam" id="TIGR01640">
    <property type="entry name" value="F_box_assoc_1"/>
    <property type="match status" value="1"/>
</dbReference>
<dbReference type="InterPro" id="IPR001810">
    <property type="entry name" value="F-box_dom"/>
</dbReference>
<dbReference type="SMART" id="SM00256">
    <property type="entry name" value="FBOX"/>
    <property type="match status" value="1"/>
</dbReference>
<evidence type="ECO:0000313" key="2">
    <source>
        <dbReference type="Proteomes" id="UP000813463"/>
    </source>
</evidence>
<dbReference type="InterPro" id="IPR050796">
    <property type="entry name" value="SCF_F-box_component"/>
</dbReference>
<organism evidence="2 3">
    <name type="scientific">Spinacia oleracea</name>
    <name type="common">Spinach</name>
    <dbReference type="NCBI Taxonomy" id="3562"/>
    <lineage>
        <taxon>Eukaryota</taxon>
        <taxon>Viridiplantae</taxon>
        <taxon>Streptophyta</taxon>
        <taxon>Embryophyta</taxon>
        <taxon>Tracheophyta</taxon>
        <taxon>Spermatophyta</taxon>
        <taxon>Magnoliopsida</taxon>
        <taxon>eudicotyledons</taxon>
        <taxon>Gunneridae</taxon>
        <taxon>Pentapetalae</taxon>
        <taxon>Caryophyllales</taxon>
        <taxon>Chenopodiaceae</taxon>
        <taxon>Chenopodioideae</taxon>
        <taxon>Anserineae</taxon>
        <taxon>Spinacia</taxon>
    </lineage>
</organism>
<reference evidence="2" key="1">
    <citation type="journal article" date="2021" name="Nat. Commun.">
        <title>Genomic analyses provide insights into spinach domestication and the genetic basis of agronomic traits.</title>
        <authorList>
            <person name="Cai X."/>
            <person name="Sun X."/>
            <person name="Xu C."/>
            <person name="Sun H."/>
            <person name="Wang X."/>
            <person name="Ge C."/>
            <person name="Zhang Z."/>
            <person name="Wang Q."/>
            <person name="Fei Z."/>
            <person name="Jiao C."/>
            <person name="Wang Q."/>
        </authorList>
    </citation>
    <scope>NUCLEOTIDE SEQUENCE [LARGE SCALE GENOMIC DNA]</scope>
    <source>
        <strain evidence="2">cv. Varoflay</strain>
    </source>
</reference>
<sequence>MGKTKSKRRHNNLSKSKVLPPELYLPPELWKEVLARLAVKTLLRFRAVCRSWCSMIDEPDFLSMHLTLFKNNIDKNHLLVMTSDFWGYDKIRVRLRDNLTTTTQLGQKSKLFKILGNCNRLVLLKDYTWNKINNSMLYLIKLWNPSTQKSIVLPSCPGLGRKDVVIIGFVPSSNQYKVIAFEFPSTSSTTFSVYSVGDHRKTVMIDFPVISLQSMYCYVKYGHVCDYYSHDGAAHWLVSDKKDQSQLTHVLSFDFGVEGFRYVKLPVAEDPEMVMNLFIQGESLAVFGISKQSSFIWVMTSENDNPWSVWFSGGSNSDGYGLFCGELLYKRQFHYLFPRRRTSYKKLLFDENTSRFIVVYNKFDEPMSYNIITRS</sequence>
<name>A0ABM3QYW1_SPIOL</name>